<dbReference type="FunFam" id="2.40.10.10:FF:000002">
    <property type="entry name" value="Transmembrane protease serine"/>
    <property type="match status" value="1"/>
</dbReference>
<dbReference type="PROSITE" id="PS00135">
    <property type="entry name" value="TRYPSIN_SER"/>
    <property type="match status" value="1"/>
</dbReference>
<feature type="region of interest" description="Disordered" evidence="7">
    <location>
        <begin position="164"/>
        <end position="187"/>
    </location>
</feature>
<accession>A0A553NE91</accession>
<dbReference type="GO" id="GO:0005615">
    <property type="term" value="C:extracellular space"/>
    <property type="evidence" value="ECO:0007669"/>
    <property type="project" value="TreeGrafter"/>
</dbReference>
<dbReference type="OMA" id="WTAYQAC"/>
<keyword evidence="2 6" id="KW-0378">Hydrolase</keyword>
<sequence length="487" mass="53625">MSSSVAPRNKPEHVSPEQVFDFIFLNEKDPPKRDEGWVSSPGTTPSNDPMLGDRLPLKTVSYVLAGAFFLLAVLVIVGLTVALVIQNQDESDINTPSTSSPNTNLREVFQSISWGPWGDWSRCNQPCSGFRKRNRSCLSDPGPCAQQSKNSTWELETCPSDQCNEEGLSAESSTESSPKSNTESSTEISMWSDWVDQTNCSVSCGSGTKTQTRRCQGLSCPGVDQSLQRTTNCNAAEPCVCGPMSDGSKSQEQAIRWARQTTNPDIELRVVGGTDALLNEFPWQASIEKRQTQRTRYHPFCGGVLMSELWVMTAAHCTFGILNHPEYNEVNVDFDIALLRLSQAVNFEEFPHIRPICFPSAHPDPGEEVVLAGWGREAENAQNGADVLQKAKLPVLSREDCLSYYRGLELTPRMFCAGYKTGGQDSCQGDSGGPLILKKSSNYEVVGLVSYGLKDCGAGPAVYTKVTELKTWWRPFLNSTEYPRTAK</sequence>
<gene>
    <name evidence="10" type="ORF">TCAL_03891</name>
</gene>
<dbReference type="InterPro" id="IPR043504">
    <property type="entry name" value="Peptidase_S1_PA_chymotrypsin"/>
</dbReference>
<evidence type="ECO:0000313" key="10">
    <source>
        <dbReference type="EMBL" id="TRY63766.1"/>
    </source>
</evidence>
<dbReference type="PROSITE" id="PS50092">
    <property type="entry name" value="TSP1"/>
    <property type="match status" value="2"/>
</dbReference>
<name>A0A553NE91_TIGCA</name>
<dbReference type="InterPro" id="IPR033116">
    <property type="entry name" value="TRYPSIN_SER"/>
</dbReference>
<keyword evidence="4" id="KW-1015">Disulfide bond</keyword>
<dbReference type="PRINTS" id="PR00722">
    <property type="entry name" value="CHYMOTRYPSIN"/>
</dbReference>
<dbReference type="EMBL" id="VCGU01000458">
    <property type="protein sequence ID" value="TRY63766.1"/>
    <property type="molecule type" value="Genomic_DNA"/>
</dbReference>
<keyword evidence="1 6" id="KW-0645">Protease</keyword>
<feature type="transmembrane region" description="Helical" evidence="8">
    <location>
        <begin position="60"/>
        <end position="85"/>
    </location>
</feature>
<dbReference type="PANTHER" id="PTHR24264">
    <property type="entry name" value="TRYPSIN-RELATED"/>
    <property type="match status" value="1"/>
</dbReference>
<feature type="compositionally biased region" description="Low complexity" evidence="7">
    <location>
        <begin position="165"/>
        <end position="187"/>
    </location>
</feature>
<dbReference type="PANTHER" id="PTHR24264:SF46">
    <property type="entry name" value="COAGULATION FACTOR XII"/>
    <property type="match status" value="1"/>
</dbReference>
<dbReference type="GO" id="GO:0004252">
    <property type="term" value="F:serine-type endopeptidase activity"/>
    <property type="evidence" value="ECO:0007669"/>
    <property type="project" value="InterPro"/>
</dbReference>
<dbReference type="GO" id="GO:0006508">
    <property type="term" value="P:proteolysis"/>
    <property type="evidence" value="ECO:0007669"/>
    <property type="project" value="UniProtKB-KW"/>
</dbReference>
<feature type="domain" description="Peptidase S1" evidence="9">
    <location>
        <begin position="270"/>
        <end position="478"/>
    </location>
</feature>
<proteinExistence type="inferred from homology"/>
<keyword evidence="3 6" id="KW-0720">Serine protease</keyword>
<dbReference type="InterPro" id="IPR018114">
    <property type="entry name" value="TRYPSIN_HIS"/>
</dbReference>
<dbReference type="SUPFAM" id="SSF82895">
    <property type="entry name" value="TSP-1 type 1 repeat"/>
    <property type="match status" value="2"/>
</dbReference>
<dbReference type="SUPFAM" id="SSF50494">
    <property type="entry name" value="Trypsin-like serine proteases"/>
    <property type="match status" value="1"/>
</dbReference>
<dbReference type="STRING" id="6832.A0A553NE91"/>
<keyword evidence="8" id="KW-1133">Transmembrane helix</keyword>
<dbReference type="InterPro" id="IPR036383">
    <property type="entry name" value="TSP1_rpt_sf"/>
</dbReference>
<evidence type="ECO:0000256" key="8">
    <source>
        <dbReference type="SAM" id="Phobius"/>
    </source>
</evidence>
<reference evidence="10 11" key="1">
    <citation type="journal article" date="2018" name="Nat. Ecol. Evol.">
        <title>Genomic signatures of mitonuclear coevolution across populations of Tigriopus californicus.</title>
        <authorList>
            <person name="Barreto F.S."/>
            <person name="Watson E.T."/>
            <person name="Lima T.G."/>
            <person name="Willett C.S."/>
            <person name="Edmands S."/>
            <person name="Li W."/>
            <person name="Burton R.S."/>
        </authorList>
    </citation>
    <scope>NUCLEOTIDE SEQUENCE [LARGE SCALE GENOMIC DNA]</scope>
    <source>
        <strain evidence="10 11">San Diego</strain>
    </source>
</reference>
<evidence type="ECO:0000256" key="2">
    <source>
        <dbReference type="ARBA" id="ARBA00022801"/>
    </source>
</evidence>
<evidence type="ECO:0000256" key="4">
    <source>
        <dbReference type="ARBA" id="ARBA00023157"/>
    </source>
</evidence>
<dbReference type="InterPro" id="IPR050127">
    <property type="entry name" value="Serine_Proteases_S1"/>
</dbReference>
<dbReference type="InterPro" id="IPR009003">
    <property type="entry name" value="Peptidase_S1_PA"/>
</dbReference>
<dbReference type="SMART" id="SM00020">
    <property type="entry name" value="Tryp_SPc"/>
    <property type="match status" value="1"/>
</dbReference>
<dbReference type="InterPro" id="IPR001254">
    <property type="entry name" value="Trypsin_dom"/>
</dbReference>
<evidence type="ECO:0000256" key="6">
    <source>
        <dbReference type="RuleBase" id="RU363034"/>
    </source>
</evidence>
<dbReference type="InterPro" id="IPR000884">
    <property type="entry name" value="TSP1_rpt"/>
</dbReference>
<comment type="caution">
    <text evidence="10">The sequence shown here is derived from an EMBL/GenBank/DDBJ whole genome shotgun (WGS) entry which is preliminary data.</text>
</comment>
<dbReference type="Gene3D" id="2.20.100.10">
    <property type="entry name" value="Thrombospondin type-1 (TSP1) repeat"/>
    <property type="match status" value="1"/>
</dbReference>
<evidence type="ECO:0000256" key="3">
    <source>
        <dbReference type="ARBA" id="ARBA00022825"/>
    </source>
</evidence>
<keyword evidence="8" id="KW-0472">Membrane</keyword>
<evidence type="ECO:0000256" key="7">
    <source>
        <dbReference type="SAM" id="MobiDB-lite"/>
    </source>
</evidence>
<dbReference type="InterPro" id="IPR001314">
    <property type="entry name" value="Peptidase_S1A"/>
</dbReference>
<evidence type="ECO:0000256" key="1">
    <source>
        <dbReference type="ARBA" id="ARBA00022670"/>
    </source>
</evidence>
<dbReference type="AlphaFoldDB" id="A0A553NE91"/>
<evidence type="ECO:0000313" key="11">
    <source>
        <dbReference type="Proteomes" id="UP000318571"/>
    </source>
</evidence>
<dbReference type="Gene3D" id="2.40.10.10">
    <property type="entry name" value="Trypsin-like serine proteases"/>
    <property type="match status" value="2"/>
</dbReference>
<keyword evidence="11" id="KW-1185">Reference proteome</keyword>
<comment type="similarity">
    <text evidence="5">Belongs to the peptidase S1 family. CLIP subfamily.</text>
</comment>
<dbReference type="Proteomes" id="UP000318571">
    <property type="component" value="Chromosome 10"/>
</dbReference>
<keyword evidence="8" id="KW-0812">Transmembrane</keyword>
<dbReference type="CDD" id="cd00190">
    <property type="entry name" value="Tryp_SPc"/>
    <property type="match status" value="1"/>
</dbReference>
<dbReference type="SMART" id="SM00209">
    <property type="entry name" value="TSP1"/>
    <property type="match status" value="2"/>
</dbReference>
<organism evidence="10 11">
    <name type="scientific">Tigriopus californicus</name>
    <name type="common">Marine copepod</name>
    <dbReference type="NCBI Taxonomy" id="6832"/>
    <lineage>
        <taxon>Eukaryota</taxon>
        <taxon>Metazoa</taxon>
        <taxon>Ecdysozoa</taxon>
        <taxon>Arthropoda</taxon>
        <taxon>Crustacea</taxon>
        <taxon>Multicrustacea</taxon>
        <taxon>Hexanauplia</taxon>
        <taxon>Copepoda</taxon>
        <taxon>Harpacticoida</taxon>
        <taxon>Harpacticidae</taxon>
        <taxon>Tigriopus</taxon>
    </lineage>
</organism>
<dbReference type="Pfam" id="PF00089">
    <property type="entry name" value="Trypsin"/>
    <property type="match status" value="2"/>
</dbReference>
<protein>
    <recommendedName>
        <fullName evidence="9">Peptidase S1 domain-containing protein</fullName>
    </recommendedName>
</protein>
<dbReference type="Pfam" id="PF00090">
    <property type="entry name" value="TSP_1"/>
    <property type="match status" value="2"/>
</dbReference>
<evidence type="ECO:0000256" key="5">
    <source>
        <dbReference type="ARBA" id="ARBA00024195"/>
    </source>
</evidence>
<dbReference type="PROSITE" id="PS00134">
    <property type="entry name" value="TRYPSIN_HIS"/>
    <property type="match status" value="1"/>
</dbReference>
<dbReference type="PROSITE" id="PS50240">
    <property type="entry name" value="TRYPSIN_DOM"/>
    <property type="match status" value="1"/>
</dbReference>
<feature type="region of interest" description="Disordered" evidence="7">
    <location>
        <begin position="31"/>
        <end position="50"/>
    </location>
</feature>
<evidence type="ECO:0000259" key="9">
    <source>
        <dbReference type="PROSITE" id="PS50240"/>
    </source>
</evidence>